<dbReference type="RefSeq" id="WP_074650626.1">
    <property type="nucleotide sequence ID" value="NZ_FMZR01000001.1"/>
</dbReference>
<dbReference type="EMBL" id="FMZR01000001">
    <property type="protein sequence ID" value="SDC22778.1"/>
    <property type="molecule type" value="Genomic_DNA"/>
</dbReference>
<dbReference type="InterPro" id="IPR014871">
    <property type="entry name" value="dUTPase/dCTP_pyrophosphatase"/>
</dbReference>
<dbReference type="AlphaFoldDB" id="A0A1G6JVU0"/>
<dbReference type="SUPFAM" id="SSF101386">
    <property type="entry name" value="all-alpha NTP pyrophosphatases"/>
    <property type="match status" value="1"/>
</dbReference>
<gene>
    <name evidence="1" type="ORF">SAMN04487767_101528</name>
</gene>
<proteinExistence type="predicted"/>
<accession>A0A1G6JVU0</accession>
<dbReference type="InterPro" id="IPR016947">
    <property type="entry name" value="UCP030140"/>
</dbReference>
<evidence type="ECO:0000313" key="2">
    <source>
        <dbReference type="Proteomes" id="UP000183507"/>
    </source>
</evidence>
<dbReference type="CDD" id="cd11527">
    <property type="entry name" value="NTP-PPase_dUTPase"/>
    <property type="match status" value="1"/>
</dbReference>
<sequence>MNIIHLFQLQKELDNKIVEKQGLQNVPLFQEKKLSFRDELSELLHVWRGHKYWSENNKPITKAVRNEGQMMEENKEYYNPLLEEFVDVLRFALSIGLEREWNKYIDAFVVRTNKGHSKVEIIDVFNDLYENKLWTAADYMTLMNDLAYLGAALGFSAIEIYNAYIEKNKINHNRQASGY</sequence>
<evidence type="ECO:0000313" key="1">
    <source>
        <dbReference type="EMBL" id="SDC22778.1"/>
    </source>
</evidence>
<dbReference type="PIRSF" id="PIRSF030140">
    <property type="entry name" value="UCP030140"/>
    <property type="match status" value="1"/>
</dbReference>
<dbReference type="Gene3D" id="1.10.4010.10">
    <property type="entry name" value="Type II deoxyuridine triphosphatase"/>
    <property type="match status" value="1"/>
</dbReference>
<dbReference type="Proteomes" id="UP000183507">
    <property type="component" value="Unassembled WGS sequence"/>
</dbReference>
<reference evidence="2" key="1">
    <citation type="submission" date="2016-10" db="EMBL/GenBank/DDBJ databases">
        <authorList>
            <person name="Varghese N."/>
        </authorList>
    </citation>
    <scope>NUCLEOTIDE SEQUENCE [LARGE SCALE GENOMIC DNA]</scope>
    <source>
        <strain evidence="2">KPR-7A</strain>
    </source>
</reference>
<protein>
    <submittedName>
        <fullName evidence="1">Dimeric dUTPase, all-alpha-NTP-PPase (MazG) superfamily</fullName>
    </submittedName>
</protein>
<name>A0A1G6JVU0_9BACI</name>
<dbReference type="Pfam" id="PF08761">
    <property type="entry name" value="dUTPase_2"/>
    <property type="match status" value="2"/>
</dbReference>
<organism evidence="1 2">
    <name type="scientific">Bacillus wiedmannii</name>
    <dbReference type="NCBI Taxonomy" id="1890302"/>
    <lineage>
        <taxon>Bacteria</taxon>
        <taxon>Bacillati</taxon>
        <taxon>Bacillota</taxon>
        <taxon>Bacilli</taxon>
        <taxon>Bacillales</taxon>
        <taxon>Bacillaceae</taxon>
        <taxon>Bacillus</taxon>
        <taxon>Bacillus cereus group</taxon>
    </lineage>
</organism>